<reference evidence="1 2" key="1">
    <citation type="submission" date="2020-03" db="EMBL/GenBank/DDBJ databases">
        <title>Draft Genome Sequence of Cudoniella acicularis.</title>
        <authorList>
            <person name="Buettner E."/>
            <person name="Kellner H."/>
        </authorList>
    </citation>
    <scope>NUCLEOTIDE SEQUENCE [LARGE SCALE GENOMIC DNA]</scope>
    <source>
        <strain evidence="1 2">DSM 108380</strain>
    </source>
</reference>
<comment type="caution">
    <text evidence="1">The sequence shown here is derived from an EMBL/GenBank/DDBJ whole genome shotgun (WGS) entry which is preliminary data.</text>
</comment>
<keyword evidence="2" id="KW-1185">Reference proteome</keyword>
<name>A0A8H4W169_9HELO</name>
<proteinExistence type="predicted"/>
<organism evidence="1 2">
    <name type="scientific">Cudoniella acicularis</name>
    <dbReference type="NCBI Taxonomy" id="354080"/>
    <lineage>
        <taxon>Eukaryota</taxon>
        <taxon>Fungi</taxon>
        <taxon>Dikarya</taxon>
        <taxon>Ascomycota</taxon>
        <taxon>Pezizomycotina</taxon>
        <taxon>Leotiomycetes</taxon>
        <taxon>Helotiales</taxon>
        <taxon>Tricladiaceae</taxon>
        <taxon>Cudoniella</taxon>
    </lineage>
</organism>
<dbReference type="Proteomes" id="UP000566819">
    <property type="component" value="Unassembled WGS sequence"/>
</dbReference>
<sequence>MEIILPVRAAAQCARDQNSNDPEAVDLRQTTSLETLPVEIQIATLQYLPDVPSRYSVVRSPPIYHQSYLEQQRSILASVLENEITLKVLLEARFVLEAPKIKQYYGQDGLEEVWTHKVVQLLDDFKLQQHPNNTPLLHELFDLETLIKISQLQSLIRALAIDFYERTLPVHPITREILIFHLNHFLQMNCDEPNSHIKLMRREGIIVANDNDDRYPNAAWEWEWEWEWRPDPSQDAVDALRFKYFLRSWGYMMWDKDRLDKMGILERQPASYGPHGPKMRMKRDTQKMEPLIENYYLSDVKYRCSHVRNTIQNKPASLEGLPVELRVAILHSLSDMPTLSALVRSSPLYHQAYVGRRQMLLASVLSKEMTPKVLLESRFALDAQNIKREDSDETWTAEIRAFVKNYKFRRNENDPLPSELFDLETLVTISQIQSSLRALAADFYVQTLSRNPATGVEISEQSMSPSELGRIYRACYRFEIFCFLFASSANLGSRQDTSYLFFADFESWEVEEICCLKDYAYRRYDTVFRTWLEYGRLTETLLSKGLTFLSNVIRAPGPAEKVLLMENTLGPGYLRCSSGRDFLTKALQRNHDSCLPRSRDEAQKRTEIAVDDHDYKSPNAAWPWSISFDDSSRNYPTAFYGKESFRSWGYVMWDKKRVDELGVMEKAAGTYKKHGPILCYGALLSDYVIQWDTEVSDESD</sequence>
<protein>
    <submittedName>
        <fullName evidence="1">Uncharacterized protein</fullName>
    </submittedName>
</protein>
<dbReference type="AlphaFoldDB" id="A0A8H4W169"/>
<accession>A0A8H4W169</accession>
<dbReference type="EMBL" id="JAAMPI010000619">
    <property type="protein sequence ID" value="KAF4629847.1"/>
    <property type="molecule type" value="Genomic_DNA"/>
</dbReference>
<gene>
    <name evidence="1" type="ORF">G7Y89_g8294</name>
</gene>
<dbReference type="OrthoDB" id="5427059at2759"/>
<evidence type="ECO:0000313" key="1">
    <source>
        <dbReference type="EMBL" id="KAF4629847.1"/>
    </source>
</evidence>
<evidence type="ECO:0000313" key="2">
    <source>
        <dbReference type="Proteomes" id="UP000566819"/>
    </source>
</evidence>